<evidence type="ECO:0000256" key="4">
    <source>
        <dbReference type="ARBA" id="ARBA00022695"/>
    </source>
</evidence>
<dbReference type="PROSITE" id="PS51996">
    <property type="entry name" value="TR_MART"/>
    <property type="match status" value="1"/>
</dbReference>
<evidence type="ECO:0000256" key="9">
    <source>
        <dbReference type="RuleBase" id="RU361228"/>
    </source>
</evidence>
<evidence type="ECO:0000313" key="11">
    <source>
        <dbReference type="Proteomes" id="UP000663845"/>
    </source>
</evidence>
<comment type="catalytic activity">
    <reaction evidence="7 9">
        <text>L-arginyl-[protein] + NAD(+) = N(omega)-(ADP-D-ribosyl)-L-arginyl-[protein] + nicotinamide + H(+)</text>
        <dbReference type="Rhea" id="RHEA:19149"/>
        <dbReference type="Rhea" id="RHEA-COMP:10532"/>
        <dbReference type="Rhea" id="RHEA-COMP:15087"/>
        <dbReference type="ChEBI" id="CHEBI:15378"/>
        <dbReference type="ChEBI" id="CHEBI:17154"/>
        <dbReference type="ChEBI" id="CHEBI:29965"/>
        <dbReference type="ChEBI" id="CHEBI:57540"/>
        <dbReference type="ChEBI" id="CHEBI:142554"/>
        <dbReference type="EC" id="2.4.2.31"/>
    </reaction>
</comment>
<dbReference type="GO" id="GO:0106274">
    <property type="term" value="F:NAD+-protein-arginine ADP-ribosyltransferase activity"/>
    <property type="evidence" value="ECO:0007669"/>
    <property type="project" value="UniProtKB-EC"/>
</dbReference>
<comment type="caution">
    <text evidence="10">The sequence shown here is derived from an EMBL/GenBank/DDBJ whole genome shotgun (WGS) entry which is preliminary data.</text>
</comment>
<evidence type="ECO:0000256" key="3">
    <source>
        <dbReference type="ARBA" id="ARBA00022679"/>
    </source>
</evidence>
<dbReference type="PROSITE" id="PS50005">
    <property type="entry name" value="TPR"/>
    <property type="match status" value="3"/>
</dbReference>
<evidence type="ECO:0000256" key="7">
    <source>
        <dbReference type="ARBA" id="ARBA00047597"/>
    </source>
</evidence>
<dbReference type="Pfam" id="PF01129">
    <property type="entry name" value="ART"/>
    <property type="match status" value="1"/>
</dbReference>
<accession>A0A813Z5H6</accession>
<dbReference type="GO" id="GO:0016779">
    <property type="term" value="F:nucleotidyltransferase activity"/>
    <property type="evidence" value="ECO:0007669"/>
    <property type="project" value="UniProtKB-KW"/>
</dbReference>
<reference evidence="10" key="1">
    <citation type="submission" date="2021-02" db="EMBL/GenBank/DDBJ databases">
        <authorList>
            <person name="Nowell W R."/>
        </authorList>
    </citation>
    <scope>NUCLEOTIDE SEQUENCE</scope>
</reference>
<protein>
    <recommendedName>
        <fullName evidence="9">NAD(P)(+)--arginine ADP-ribosyltransferase</fullName>
        <ecNumber evidence="9">2.4.2.31</ecNumber>
    </recommendedName>
    <alternativeName>
        <fullName evidence="9">Mono(ADP-ribosyl)transferase</fullName>
    </alternativeName>
</protein>
<dbReference type="InterPro" id="IPR019734">
    <property type="entry name" value="TPR_rpt"/>
</dbReference>
<keyword evidence="9" id="KW-0520">NAD</keyword>
<keyword evidence="6 8" id="KW-0802">TPR repeat</keyword>
<dbReference type="PANTHER" id="PTHR45641:SF19">
    <property type="entry name" value="NEPHROCYSTIN-3"/>
    <property type="match status" value="1"/>
</dbReference>
<keyword evidence="4" id="KW-0548">Nucleotidyltransferase</keyword>
<dbReference type="PANTHER" id="PTHR45641">
    <property type="entry name" value="TETRATRICOPEPTIDE REPEAT PROTEIN (AFU_ORTHOLOGUE AFUA_6G03870)"/>
    <property type="match status" value="1"/>
</dbReference>
<dbReference type="SUPFAM" id="SSF48452">
    <property type="entry name" value="TPR-like"/>
    <property type="match status" value="2"/>
</dbReference>
<dbReference type="InterPro" id="IPR011990">
    <property type="entry name" value="TPR-like_helical_dom_sf"/>
</dbReference>
<dbReference type="InterPro" id="IPR000768">
    <property type="entry name" value="ART"/>
</dbReference>
<evidence type="ECO:0000256" key="8">
    <source>
        <dbReference type="PROSITE-ProRule" id="PRU00339"/>
    </source>
</evidence>
<evidence type="ECO:0000256" key="2">
    <source>
        <dbReference type="ARBA" id="ARBA00022676"/>
    </source>
</evidence>
<keyword evidence="9" id="KW-0521">NADP</keyword>
<comment type="similarity">
    <text evidence="1 9">Belongs to the Arg-specific ADP-ribosyltransferase family.</text>
</comment>
<dbReference type="Pfam" id="PF13424">
    <property type="entry name" value="TPR_12"/>
    <property type="match status" value="2"/>
</dbReference>
<dbReference type="AlphaFoldDB" id="A0A813Z5H6"/>
<keyword evidence="5" id="KW-0677">Repeat</keyword>
<evidence type="ECO:0000313" key="10">
    <source>
        <dbReference type="EMBL" id="CAF0894592.1"/>
    </source>
</evidence>
<organism evidence="10 11">
    <name type="scientific">Adineta steineri</name>
    <dbReference type="NCBI Taxonomy" id="433720"/>
    <lineage>
        <taxon>Eukaryota</taxon>
        <taxon>Metazoa</taxon>
        <taxon>Spiralia</taxon>
        <taxon>Gnathifera</taxon>
        <taxon>Rotifera</taxon>
        <taxon>Eurotatoria</taxon>
        <taxon>Bdelloidea</taxon>
        <taxon>Adinetida</taxon>
        <taxon>Adinetidae</taxon>
        <taxon>Adineta</taxon>
    </lineage>
</organism>
<evidence type="ECO:0000256" key="6">
    <source>
        <dbReference type="ARBA" id="ARBA00022803"/>
    </source>
</evidence>
<evidence type="ECO:0000256" key="1">
    <source>
        <dbReference type="ARBA" id="ARBA00009558"/>
    </source>
</evidence>
<dbReference type="EC" id="2.4.2.31" evidence="9"/>
<dbReference type="Gene3D" id="1.25.40.10">
    <property type="entry name" value="Tetratricopeptide repeat domain"/>
    <property type="match status" value="2"/>
</dbReference>
<feature type="repeat" description="TPR" evidence="8">
    <location>
        <begin position="510"/>
        <end position="543"/>
    </location>
</feature>
<dbReference type="SMART" id="SM00028">
    <property type="entry name" value="TPR"/>
    <property type="match status" value="6"/>
</dbReference>
<evidence type="ECO:0000256" key="5">
    <source>
        <dbReference type="ARBA" id="ARBA00022737"/>
    </source>
</evidence>
<feature type="repeat" description="TPR" evidence="8">
    <location>
        <begin position="554"/>
        <end position="587"/>
    </location>
</feature>
<sequence length="744" mass="87378">MKLIWLNTAKNEDNADYRYTRDELRKINQDQKTFIDLYECINYIKTFGETKILLILDETFLDNVLHQIDAFETVLCIFIVYTDHRYDERIHRKYPTTIVTIPTQQESLVQLVKHRTRLELEQPTFSIFDEDQKSAKDFKAEFPRHLWTRILIDVLRPSPNHREQAMKEMLDICKQRYTTNEADLKEIETFCTTYEKDKNAAYWYTKNNFVHRILNAALRTGNMDYLYCFRFFISDLSEQLRQERLNSTNKIILYRGQRITKFEIDSFKQNVRSFIAINGFLSTTREREIAILFLRQGLSETSPIQSVLFEITADSSLKSVIFADIQHLSEFRDECEFLFTLSSVFQINDVYFDEKDLKVWIVKMTSTSAKSTRIQNFINAIKDEYQDLSTDIIYPRLLITIDELTKAESYINRMLPMTGADALENAAFLAEMGCLHIRRNEYQKANEIFNRVYATRKHLLDENHPLIARSLNDLAAVFFFIFDINKAIQYNKKALSIDRQVFLADHILVAKDLIYLGKNYEANGELDKALIHFDKALKMQIRLFGSTAEHPNIATALWSIGLIYNKKPDYKRALDHFMKALQMYESTLPCGHDLTMKLFLAIVENYVGNENFQSASEFCETKLAQYHPNVEPSHPSIAKIRQLMGYIAFKSNKYEDAFRLFAEALQLLKEHNQHENESILNCLKYLAETEKHRDNYADALIYLGKAYNIQKNIYLPNQPQIAETLRQQTEFKSQSDKLLNIKIK</sequence>
<feature type="repeat" description="TPR" evidence="8">
    <location>
        <begin position="638"/>
        <end position="671"/>
    </location>
</feature>
<keyword evidence="3 9" id="KW-0808">Transferase</keyword>
<keyword evidence="2 9" id="KW-0328">Glycosyltransferase</keyword>
<dbReference type="Gene3D" id="3.90.176.10">
    <property type="entry name" value="Toxin ADP-ribosyltransferase, Chain A, domain 1"/>
    <property type="match status" value="1"/>
</dbReference>
<dbReference type="Proteomes" id="UP000663845">
    <property type="component" value="Unassembled WGS sequence"/>
</dbReference>
<name>A0A813Z5H6_9BILA</name>
<gene>
    <name evidence="10" type="ORF">JYZ213_LOCUS10214</name>
</gene>
<proteinExistence type="inferred from homology"/>
<dbReference type="EMBL" id="CAJNOG010000074">
    <property type="protein sequence ID" value="CAF0894592.1"/>
    <property type="molecule type" value="Genomic_DNA"/>
</dbReference>
<dbReference type="SUPFAM" id="SSF56399">
    <property type="entry name" value="ADP-ribosylation"/>
    <property type="match status" value="1"/>
</dbReference>